<keyword evidence="16" id="KW-1185">Reference proteome</keyword>
<keyword evidence="4" id="KW-0808">Transferase</keyword>
<protein>
    <recommendedName>
        <fullName evidence="17">Calcium-dependent protein kinase</fullName>
    </recommendedName>
</protein>
<feature type="compositionally biased region" description="Basic and acidic residues" evidence="12">
    <location>
        <begin position="461"/>
        <end position="476"/>
    </location>
</feature>
<dbReference type="Gene3D" id="1.25.40.20">
    <property type="entry name" value="Ankyrin repeat-containing domain"/>
    <property type="match status" value="1"/>
</dbReference>
<dbReference type="InterPro" id="IPR017441">
    <property type="entry name" value="Protein_kinase_ATP_BS"/>
</dbReference>
<keyword evidence="3" id="KW-0723">Serine/threonine-protein kinase</keyword>
<dbReference type="AlphaFoldDB" id="A0AAD7UC06"/>
<evidence type="ECO:0000256" key="12">
    <source>
        <dbReference type="SAM" id="MobiDB-lite"/>
    </source>
</evidence>
<comment type="similarity">
    <text evidence="2">Belongs to the centrin family.</text>
</comment>
<keyword evidence="5" id="KW-0677">Repeat</keyword>
<evidence type="ECO:0000256" key="6">
    <source>
        <dbReference type="ARBA" id="ARBA00022741"/>
    </source>
</evidence>
<comment type="cofactor">
    <cofactor evidence="1">
        <name>Mg(2+)</name>
        <dbReference type="ChEBI" id="CHEBI:18420"/>
    </cofactor>
</comment>
<evidence type="ECO:0000256" key="7">
    <source>
        <dbReference type="ARBA" id="ARBA00022777"/>
    </source>
</evidence>
<dbReference type="InterPro" id="IPR002048">
    <property type="entry name" value="EF_hand_dom"/>
</dbReference>
<dbReference type="InterPro" id="IPR011992">
    <property type="entry name" value="EF-hand-dom_pair"/>
</dbReference>
<dbReference type="CDD" id="cd05117">
    <property type="entry name" value="STKc_CAMK"/>
    <property type="match status" value="1"/>
</dbReference>
<dbReference type="PROSITE" id="PS00108">
    <property type="entry name" value="PROTEIN_KINASE_ST"/>
    <property type="match status" value="1"/>
</dbReference>
<evidence type="ECO:0000256" key="1">
    <source>
        <dbReference type="ARBA" id="ARBA00001946"/>
    </source>
</evidence>
<feature type="domain" description="Protein kinase" evidence="13">
    <location>
        <begin position="510"/>
        <end position="779"/>
    </location>
</feature>
<dbReference type="FunFam" id="3.30.200.20:FF:000880">
    <property type="entry name" value="Predicted protein"/>
    <property type="match status" value="1"/>
</dbReference>
<comment type="similarity">
    <text evidence="10">Belongs to the protein kinase superfamily. Ser/Thr protein kinase family. CDPK subfamily.</text>
</comment>
<evidence type="ECO:0000256" key="8">
    <source>
        <dbReference type="ARBA" id="ARBA00022837"/>
    </source>
</evidence>
<dbReference type="Gene3D" id="1.10.510.10">
    <property type="entry name" value="Transferase(Phosphotransferase) domain 1"/>
    <property type="match status" value="1"/>
</dbReference>
<keyword evidence="9 11" id="KW-0067">ATP-binding</keyword>
<evidence type="ECO:0000256" key="9">
    <source>
        <dbReference type="ARBA" id="ARBA00022840"/>
    </source>
</evidence>
<evidence type="ECO:0000313" key="16">
    <source>
        <dbReference type="Proteomes" id="UP001230188"/>
    </source>
</evidence>
<reference evidence="15" key="1">
    <citation type="submission" date="2023-01" db="EMBL/GenBank/DDBJ databases">
        <title>Metagenome sequencing of chrysophaentin producing Chrysophaeum taylorii.</title>
        <authorList>
            <person name="Davison J."/>
            <person name="Bewley C."/>
        </authorList>
    </citation>
    <scope>NUCLEOTIDE SEQUENCE</scope>
    <source>
        <strain evidence="15">NIES-1699</strain>
    </source>
</reference>
<dbReference type="SUPFAM" id="SSF48403">
    <property type="entry name" value="Ankyrin repeat"/>
    <property type="match status" value="1"/>
</dbReference>
<evidence type="ECO:0000256" key="3">
    <source>
        <dbReference type="ARBA" id="ARBA00022527"/>
    </source>
</evidence>
<dbReference type="GO" id="GO:0043226">
    <property type="term" value="C:organelle"/>
    <property type="evidence" value="ECO:0007669"/>
    <property type="project" value="UniProtKB-ARBA"/>
</dbReference>
<evidence type="ECO:0000259" key="13">
    <source>
        <dbReference type="PROSITE" id="PS50011"/>
    </source>
</evidence>
<dbReference type="InterPro" id="IPR036770">
    <property type="entry name" value="Ankyrin_rpt-contain_sf"/>
</dbReference>
<accession>A0AAD7UC06</accession>
<evidence type="ECO:0000256" key="4">
    <source>
        <dbReference type="ARBA" id="ARBA00022679"/>
    </source>
</evidence>
<dbReference type="Proteomes" id="UP001230188">
    <property type="component" value="Unassembled WGS sequence"/>
</dbReference>
<dbReference type="EMBL" id="JAQMWT010000464">
    <property type="protein sequence ID" value="KAJ8600953.1"/>
    <property type="molecule type" value="Genomic_DNA"/>
</dbReference>
<keyword evidence="6 11" id="KW-0547">Nucleotide-binding</keyword>
<gene>
    <name evidence="15" type="ORF">CTAYLR_006306</name>
</gene>
<dbReference type="CDD" id="cd00051">
    <property type="entry name" value="EFh"/>
    <property type="match status" value="1"/>
</dbReference>
<organism evidence="15 16">
    <name type="scientific">Chrysophaeum taylorii</name>
    <dbReference type="NCBI Taxonomy" id="2483200"/>
    <lineage>
        <taxon>Eukaryota</taxon>
        <taxon>Sar</taxon>
        <taxon>Stramenopiles</taxon>
        <taxon>Ochrophyta</taxon>
        <taxon>Pelagophyceae</taxon>
        <taxon>Pelagomonadales</taxon>
        <taxon>Pelagomonadaceae</taxon>
        <taxon>Chrysophaeum</taxon>
    </lineage>
</organism>
<evidence type="ECO:0000259" key="14">
    <source>
        <dbReference type="PROSITE" id="PS50222"/>
    </source>
</evidence>
<feature type="compositionally biased region" description="Basic and acidic residues" evidence="12">
    <location>
        <begin position="487"/>
        <end position="499"/>
    </location>
</feature>
<feature type="region of interest" description="Disordered" evidence="12">
    <location>
        <begin position="460"/>
        <end position="501"/>
    </location>
</feature>
<name>A0AAD7UC06_9STRA</name>
<evidence type="ECO:0000256" key="11">
    <source>
        <dbReference type="PROSITE-ProRule" id="PRU10141"/>
    </source>
</evidence>
<sequence>MFQFNESEEGAQPSGDDVKRNALRALVGLAPEVMLNALEEECGGIEQKVRVLYEMVEAKEEWVYTLVDGASEEALLALGRHRVTNQSDLVEISKLFDKVGVENHVRELLRLMVPGHGYDPKIDENVRLPGGVRSSRSESSVTLKDFIKVGAIEWLEWLVDRHPHLRSRVCHIAARTGRLEVLKWARAREYSWDSETCADAARGGHLDILKWARSHGCPWGESTCIGAATRGHLEILQWARDHGCPWSAWTCSNAAHNGHLDVLKWARANGCPWNEATGLKAAARGHLEVFKWTYSNGCPWRAFTCATAAGGGHLEILKYARENGCPWNMETCTEAARYGHLSVLQWAHANGCQWDERTCAEAARCGHLDVLKWLYEAKCPWDGSTCANAAYAGNLEILKWARENGCRWSECTCASAAGNGHVAVLRWAREHGCPWDERTCELAARGGFLDILKWARNSHGHQKDEERRAKGRDSRRSSSPVPFSTTTKHEVRRKEEHRTPSAKSVQLVYEIDGKVLGRGHYGVVRKCKHRETGEVCAVKSISKKRISRPEVLKREISILKTVEHPNIIKIRDVFEDSHHVFIVTELCTGGELFERIIEKTNTAEGHYSEHDAAHIVKQVLGAISYCHDMNICHRDLKPENFLFETKDASIVKIIDFGLARVADVVDDVADRPRASSMHTRVGTPYYIAPEVLARDYTRACDLWSIGVITYILLCGYPPFNGDSDVAIFERVKRGLTARSFPKEDWDEITQPAKEFIQNLLSLDASKRMTAKAALEHPWIVANADTLPGQTAEVAAVKPVKPKKERNSRKLNGDQLANRLKNFVGMSRLKQVALNVLAHHLTEKEISELSHIWKQVDKDRKGLITIQQLRDTLEQNGHVCTEDEMSQVLEGIDTDGNNVIDYYEFAASLLARNQTIRDDRIKEVFEAIDSKNKGYIELADIKEIMGSDAHALELLGDDFPPSGKMDLDQFRAKLADM</sequence>
<dbReference type="SMART" id="SM00054">
    <property type="entry name" value="EFh"/>
    <property type="match status" value="3"/>
</dbReference>
<feature type="domain" description="EF-hand" evidence="14">
    <location>
        <begin position="843"/>
        <end position="878"/>
    </location>
</feature>
<keyword evidence="7" id="KW-0418">Kinase</keyword>
<feature type="domain" description="EF-hand" evidence="14">
    <location>
        <begin position="879"/>
        <end position="914"/>
    </location>
</feature>
<dbReference type="InterPro" id="IPR018247">
    <property type="entry name" value="EF_Hand_1_Ca_BS"/>
</dbReference>
<dbReference type="Gene3D" id="3.30.200.20">
    <property type="entry name" value="Phosphorylase Kinase, domain 1"/>
    <property type="match status" value="1"/>
</dbReference>
<dbReference type="PROSITE" id="PS00107">
    <property type="entry name" value="PROTEIN_KINASE_ATP"/>
    <property type="match status" value="1"/>
</dbReference>
<dbReference type="GO" id="GO:0005509">
    <property type="term" value="F:calcium ion binding"/>
    <property type="evidence" value="ECO:0007669"/>
    <property type="project" value="InterPro"/>
</dbReference>
<comment type="caution">
    <text evidence="15">The sequence shown here is derived from an EMBL/GenBank/DDBJ whole genome shotgun (WGS) entry which is preliminary data.</text>
</comment>
<dbReference type="SUPFAM" id="SSF56112">
    <property type="entry name" value="Protein kinase-like (PK-like)"/>
    <property type="match status" value="1"/>
</dbReference>
<dbReference type="GO" id="GO:0005524">
    <property type="term" value="F:ATP binding"/>
    <property type="evidence" value="ECO:0007669"/>
    <property type="project" value="UniProtKB-UniRule"/>
</dbReference>
<feature type="compositionally biased region" description="Polar residues" evidence="12">
    <location>
        <begin position="477"/>
        <end position="486"/>
    </location>
</feature>
<feature type="domain" description="EF-hand" evidence="14">
    <location>
        <begin position="915"/>
        <end position="950"/>
    </location>
</feature>
<dbReference type="InterPro" id="IPR050205">
    <property type="entry name" value="CDPK_Ser/Thr_kinases"/>
</dbReference>
<dbReference type="PANTHER" id="PTHR24349">
    <property type="entry name" value="SERINE/THREONINE-PROTEIN KINASE"/>
    <property type="match status" value="1"/>
</dbReference>
<dbReference type="InterPro" id="IPR000719">
    <property type="entry name" value="Prot_kinase_dom"/>
</dbReference>
<dbReference type="FunFam" id="1.10.238.10:FF:000178">
    <property type="entry name" value="Calmodulin-2 A"/>
    <property type="match status" value="1"/>
</dbReference>
<dbReference type="SUPFAM" id="SSF47473">
    <property type="entry name" value="EF-hand"/>
    <property type="match status" value="1"/>
</dbReference>
<dbReference type="PROSITE" id="PS00018">
    <property type="entry name" value="EF_HAND_1"/>
    <property type="match status" value="1"/>
</dbReference>
<dbReference type="PROSITE" id="PS50222">
    <property type="entry name" value="EF_HAND_2"/>
    <property type="match status" value="3"/>
</dbReference>
<evidence type="ECO:0000256" key="2">
    <source>
        <dbReference type="ARBA" id="ARBA00005253"/>
    </source>
</evidence>
<dbReference type="InterPro" id="IPR008271">
    <property type="entry name" value="Ser/Thr_kinase_AS"/>
</dbReference>
<dbReference type="Pfam" id="PF00069">
    <property type="entry name" value="Pkinase"/>
    <property type="match status" value="1"/>
</dbReference>
<proteinExistence type="inferred from homology"/>
<keyword evidence="8" id="KW-0106">Calcium</keyword>
<evidence type="ECO:0000313" key="15">
    <source>
        <dbReference type="EMBL" id="KAJ8600953.1"/>
    </source>
</evidence>
<dbReference type="Gene3D" id="1.10.238.10">
    <property type="entry name" value="EF-hand"/>
    <property type="match status" value="1"/>
</dbReference>
<evidence type="ECO:0008006" key="17">
    <source>
        <dbReference type="Google" id="ProtNLM"/>
    </source>
</evidence>
<dbReference type="GO" id="GO:0004674">
    <property type="term" value="F:protein serine/threonine kinase activity"/>
    <property type="evidence" value="ECO:0007669"/>
    <property type="project" value="UniProtKB-KW"/>
</dbReference>
<dbReference type="PROSITE" id="PS50011">
    <property type="entry name" value="PROTEIN_KINASE_DOM"/>
    <property type="match status" value="1"/>
</dbReference>
<dbReference type="FunFam" id="1.10.510.10:FF:000571">
    <property type="entry name" value="Maternal embryonic leucine zipper kinase"/>
    <property type="match status" value="1"/>
</dbReference>
<feature type="binding site" evidence="11">
    <location>
        <position position="539"/>
    </location>
    <ligand>
        <name>ATP</name>
        <dbReference type="ChEBI" id="CHEBI:30616"/>
    </ligand>
</feature>
<evidence type="ECO:0000256" key="5">
    <source>
        <dbReference type="ARBA" id="ARBA00022737"/>
    </source>
</evidence>
<dbReference type="Pfam" id="PF13499">
    <property type="entry name" value="EF-hand_7"/>
    <property type="match status" value="1"/>
</dbReference>
<dbReference type="InterPro" id="IPR011009">
    <property type="entry name" value="Kinase-like_dom_sf"/>
</dbReference>
<dbReference type="SMART" id="SM00220">
    <property type="entry name" value="S_TKc"/>
    <property type="match status" value="1"/>
</dbReference>
<evidence type="ECO:0000256" key="10">
    <source>
        <dbReference type="ARBA" id="ARBA00024334"/>
    </source>
</evidence>